<evidence type="ECO:0000313" key="4">
    <source>
        <dbReference type="EMBL" id="CAD7222237.1"/>
    </source>
</evidence>
<reference evidence="4" key="1">
    <citation type="submission" date="2020-11" db="EMBL/GenBank/DDBJ databases">
        <authorList>
            <person name="Tran Van P."/>
        </authorList>
    </citation>
    <scope>NUCLEOTIDE SEQUENCE</scope>
</reference>
<comment type="subcellular location">
    <subcellularLocation>
        <location evidence="1">Nucleus</location>
    </subcellularLocation>
</comment>
<gene>
    <name evidence="4" type="ORF">CTOB1V02_LOCUS251</name>
</gene>
<protein>
    <recommendedName>
        <fullName evidence="5">LisH domain-containing protein</fullName>
    </recommendedName>
</protein>
<keyword evidence="2" id="KW-0238">DNA-binding</keyword>
<proteinExistence type="predicted"/>
<dbReference type="InterPro" id="IPR006594">
    <property type="entry name" value="LisH"/>
</dbReference>
<sequence>MCPNMYAKGKGSTAPSDAQAREKLALYVYEYLLHVGAQKAAQTFLSEIRWEKNITLGEPPGFLHSWWCVFWDLYCAAPERRDNCEHSSEAKAFHDYGFVNSGYGVNGIAHLKGLKDESAEPQTLYMCGRPIWGLRAGSVNRGESLTCCFEGGGNEGCSASNSENSGSGLLTKVTRYVRWWEALWNPTQDEFQWCLLQFELQKHVLPYVYVVGLVRGSLIGDVGNRNRRVLCPVQQL</sequence>
<dbReference type="InterPro" id="IPR008116">
    <property type="entry name" value="SSDP_DNA-bd"/>
</dbReference>
<dbReference type="GO" id="GO:0005634">
    <property type="term" value="C:nucleus"/>
    <property type="evidence" value="ECO:0007669"/>
    <property type="project" value="UniProtKB-SubCell"/>
</dbReference>
<dbReference type="PRINTS" id="PR01743">
    <property type="entry name" value="SSDNABINDING"/>
</dbReference>
<name>A0A7R8ZJZ7_9CRUS</name>
<dbReference type="SMART" id="SM00667">
    <property type="entry name" value="LisH"/>
    <property type="match status" value="1"/>
</dbReference>
<organism evidence="4">
    <name type="scientific">Cyprideis torosa</name>
    <dbReference type="NCBI Taxonomy" id="163714"/>
    <lineage>
        <taxon>Eukaryota</taxon>
        <taxon>Metazoa</taxon>
        <taxon>Ecdysozoa</taxon>
        <taxon>Arthropoda</taxon>
        <taxon>Crustacea</taxon>
        <taxon>Oligostraca</taxon>
        <taxon>Ostracoda</taxon>
        <taxon>Podocopa</taxon>
        <taxon>Podocopida</taxon>
        <taxon>Cytherocopina</taxon>
        <taxon>Cytheroidea</taxon>
        <taxon>Cytherideidae</taxon>
        <taxon>Cyprideis</taxon>
    </lineage>
</organism>
<dbReference type="PROSITE" id="PS50896">
    <property type="entry name" value="LISH"/>
    <property type="match status" value="1"/>
</dbReference>
<accession>A0A7R8ZJZ7</accession>
<evidence type="ECO:0000256" key="1">
    <source>
        <dbReference type="ARBA" id="ARBA00004123"/>
    </source>
</evidence>
<dbReference type="EMBL" id="OB660039">
    <property type="protein sequence ID" value="CAD7222237.1"/>
    <property type="molecule type" value="Genomic_DNA"/>
</dbReference>
<keyword evidence="3" id="KW-0539">Nucleus</keyword>
<dbReference type="PANTHER" id="PTHR12610:SF12">
    <property type="entry name" value="SEQUENCE-SPECIFIC SINGLE-STRANDED DNA-BINDING PROTEIN, ISOFORM D"/>
    <property type="match status" value="1"/>
</dbReference>
<dbReference type="AlphaFoldDB" id="A0A7R8ZJZ7"/>
<dbReference type="GO" id="GO:0045944">
    <property type="term" value="P:positive regulation of transcription by RNA polymerase II"/>
    <property type="evidence" value="ECO:0007669"/>
    <property type="project" value="TreeGrafter"/>
</dbReference>
<dbReference type="PANTHER" id="PTHR12610">
    <property type="entry name" value="SINGLE STRANDED DNA BINDING PROTEIN"/>
    <property type="match status" value="1"/>
</dbReference>
<evidence type="ECO:0008006" key="5">
    <source>
        <dbReference type="Google" id="ProtNLM"/>
    </source>
</evidence>
<evidence type="ECO:0000256" key="2">
    <source>
        <dbReference type="ARBA" id="ARBA00023125"/>
    </source>
</evidence>
<evidence type="ECO:0000256" key="3">
    <source>
        <dbReference type="ARBA" id="ARBA00023242"/>
    </source>
</evidence>
<dbReference type="GO" id="GO:0003697">
    <property type="term" value="F:single-stranded DNA binding"/>
    <property type="evidence" value="ECO:0007669"/>
    <property type="project" value="InterPro"/>
</dbReference>
<dbReference type="OrthoDB" id="5600002at2759"/>